<feature type="region of interest" description="Disordered" evidence="1">
    <location>
        <begin position="131"/>
        <end position="178"/>
    </location>
</feature>
<evidence type="ECO:0000313" key="5">
    <source>
        <dbReference type="Proteomes" id="UP000070700"/>
    </source>
</evidence>
<dbReference type="InParanoid" id="A0A194WWF4"/>
<sequence length="401" mass="45221">MSASGSSSPEPAPRKRGRPQVTPLEPYRETIVKLFSEDNVPIIDIARRLNIDFGLDISERTISRRLTAWGVPRKKTRVAATEELRDRIVFHYNKNLNDEQIAAALRTEGFEIKPRNLARLRQKLGMRRRSKYPEFREYSDEEGDAPSAQLAAEAPTAQSIPPLPKVSPKKPKKKMKTKHNAALIPKVTAFVEKYMSNYDGSHDFNHIRRVVGLAHLIYTEINKEKQASPPMFDEEPELDLHVITLSALLHDVGDKKYLNPGEDGNTQVLATLLSMGAPEELAIKVQRIVLGVSYSSEIKDPDAVKAMIQKYPELAVVQDADRLDAIGAVGIGRTFTFGGAKGAREMGETIQHFDDKLERLESMMKTGPGKKLARERTERLTTFKSWWEEEQRGAEGLLRRK</sequence>
<accession>A0A194WWF4</accession>
<dbReference type="Gene3D" id="1.10.3210.50">
    <property type="match status" value="1"/>
</dbReference>
<dbReference type="PANTHER" id="PTHR33594">
    <property type="entry name" value="SUPERFAMILY HYDROLASE, PUTATIVE (AFU_ORTHOLOGUE AFUA_1G03035)-RELATED"/>
    <property type="match status" value="1"/>
</dbReference>
<feature type="region of interest" description="Disordered" evidence="1">
    <location>
        <begin position="1"/>
        <end position="23"/>
    </location>
</feature>
<dbReference type="AlphaFoldDB" id="A0A194WWF4"/>
<feature type="domain" description="Clr5" evidence="3">
    <location>
        <begin position="23"/>
        <end position="72"/>
    </location>
</feature>
<keyword evidence="5" id="KW-1185">Reference proteome</keyword>
<dbReference type="InterPro" id="IPR006674">
    <property type="entry name" value="HD_domain"/>
</dbReference>
<gene>
    <name evidence="4" type="ORF">LY89DRAFT_673721</name>
</gene>
<dbReference type="KEGG" id="psco:LY89DRAFT_673721"/>
<dbReference type="GeneID" id="28823108"/>
<evidence type="ECO:0000259" key="3">
    <source>
        <dbReference type="Pfam" id="PF14420"/>
    </source>
</evidence>
<feature type="domain" description="HD" evidence="2">
    <location>
        <begin position="204"/>
        <end position="325"/>
    </location>
</feature>
<evidence type="ECO:0000259" key="2">
    <source>
        <dbReference type="Pfam" id="PF01966"/>
    </source>
</evidence>
<dbReference type="RefSeq" id="XP_018066267.1">
    <property type="nucleotide sequence ID" value="XM_018213382.1"/>
</dbReference>
<dbReference type="InterPro" id="IPR025676">
    <property type="entry name" value="Clr5_dom"/>
</dbReference>
<name>A0A194WWF4_MOLSC</name>
<evidence type="ECO:0000313" key="4">
    <source>
        <dbReference type="EMBL" id="KUJ11912.1"/>
    </source>
</evidence>
<reference evidence="4 5" key="1">
    <citation type="submission" date="2015-10" db="EMBL/GenBank/DDBJ databases">
        <title>Full genome of DAOMC 229536 Phialocephala scopiformis, a fungal endophyte of spruce producing the potent anti-insectan compound rugulosin.</title>
        <authorList>
            <consortium name="DOE Joint Genome Institute"/>
            <person name="Walker A.K."/>
            <person name="Frasz S.L."/>
            <person name="Seifert K.A."/>
            <person name="Miller J.D."/>
            <person name="Mondo S.J."/>
            <person name="Labutti K."/>
            <person name="Lipzen A."/>
            <person name="Dockter R."/>
            <person name="Kennedy M."/>
            <person name="Grigoriev I.V."/>
            <person name="Spatafora J.W."/>
        </authorList>
    </citation>
    <scope>NUCLEOTIDE SEQUENCE [LARGE SCALE GENOMIC DNA]</scope>
    <source>
        <strain evidence="4 5">CBS 120377</strain>
    </source>
</reference>
<dbReference type="SUPFAM" id="SSF109604">
    <property type="entry name" value="HD-domain/PDEase-like"/>
    <property type="match status" value="1"/>
</dbReference>
<protein>
    <submittedName>
        <fullName evidence="4">Uncharacterized protein</fullName>
    </submittedName>
</protein>
<dbReference type="InterPro" id="IPR003607">
    <property type="entry name" value="HD/PDEase_dom"/>
</dbReference>
<dbReference type="Pfam" id="PF01966">
    <property type="entry name" value="HD"/>
    <property type="match status" value="1"/>
</dbReference>
<dbReference type="EMBL" id="KQ947425">
    <property type="protein sequence ID" value="KUJ11912.1"/>
    <property type="molecule type" value="Genomic_DNA"/>
</dbReference>
<feature type="compositionally biased region" description="Basic residues" evidence="1">
    <location>
        <begin position="167"/>
        <end position="178"/>
    </location>
</feature>
<organism evidence="4 5">
    <name type="scientific">Mollisia scopiformis</name>
    <name type="common">Conifer needle endophyte fungus</name>
    <name type="synonym">Phialocephala scopiformis</name>
    <dbReference type="NCBI Taxonomy" id="149040"/>
    <lineage>
        <taxon>Eukaryota</taxon>
        <taxon>Fungi</taxon>
        <taxon>Dikarya</taxon>
        <taxon>Ascomycota</taxon>
        <taxon>Pezizomycotina</taxon>
        <taxon>Leotiomycetes</taxon>
        <taxon>Helotiales</taxon>
        <taxon>Mollisiaceae</taxon>
        <taxon>Mollisia</taxon>
    </lineage>
</organism>
<dbReference type="OrthoDB" id="16547at2759"/>
<dbReference type="STRING" id="149040.A0A194WWF4"/>
<evidence type="ECO:0000256" key="1">
    <source>
        <dbReference type="SAM" id="MobiDB-lite"/>
    </source>
</evidence>
<dbReference type="PANTHER" id="PTHR33594:SF1">
    <property type="entry name" value="HD_PDEASE DOMAIN-CONTAINING PROTEIN"/>
    <property type="match status" value="1"/>
</dbReference>
<dbReference type="CDD" id="cd00077">
    <property type="entry name" value="HDc"/>
    <property type="match status" value="1"/>
</dbReference>
<dbReference type="Pfam" id="PF14420">
    <property type="entry name" value="Clr5"/>
    <property type="match status" value="1"/>
</dbReference>
<proteinExistence type="predicted"/>
<dbReference type="Proteomes" id="UP000070700">
    <property type="component" value="Unassembled WGS sequence"/>
</dbReference>